<dbReference type="PANTHER" id="PTHR43674">
    <property type="entry name" value="NITRILASE C965.09-RELATED"/>
    <property type="match status" value="1"/>
</dbReference>
<evidence type="ECO:0000256" key="1">
    <source>
        <dbReference type="ARBA" id="ARBA00022801"/>
    </source>
</evidence>
<reference evidence="4" key="1">
    <citation type="submission" date="2016-12" db="EMBL/GenBank/DDBJ databases">
        <title>Comparative genomics of four Isosphaeraceae planctomycetes: a common pool of plasmids and glycoside hydrolase genes.</title>
        <authorList>
            <person name="Ivanova A."/>
        </authorList>
    </citation>
    <scope>NUCLEOTIDE SEQUENCE [LARGE SCALE GENOMIC DNA]</scope>
    <source>
        <strain evidence="4">PX4</strain>
    </source>
</reference>
<dbReference type="EMBL" id="CP019082">
    <property type="protein sequence ID" value="APW62043.1"/>
    <property type="molecule type" value="Genomic_DNA"/>
</dbReference>
<accession>A0A1U7CT39</accession>
<dbReference type="KEGG" id="pbor:BSF38_03575"/>
<evidence type="ECO:0000313" key="3">
    <source>
        <dbReference type="EMBL" id="APW62043.1"/>
    </source>
</evidence>
<dbReference type="PANTHER" id="PTHR43674:SF2">
    <property type="entry name" value="BETA-UREIDOPROPIONASE"/>
    <property type="match status" value="1"/>
</dbReference>
<dbReference type="RefSeq" id="WP_076347835.1">
    <property type="nucleotide sequence ID" value="NZ_CP019082.1"/>
</dbReference>
<sequence length="282" mass="30016">MDSGSTIRVAAVQMEPMLGQVGRNLGRIVAGLEHAASEGARLAVFPECALSGYGFESREDGYAHAVAVDGPEVAAIAEVAGRTGCGCVFGFLEKDGEKLYNACALVGPVGVVGTYRKIHLPYLGIDMHVDPGDRPLAVHEINGLRIGVQICYDGSFPEASRVLALLGADLIALPTNWPTSAECAAEHMIPTRAMENTVYAMAVNRVGVESGFRFIGASSIADPPGNVMARAGDSSETTLFADIDPEKARTKRLVRVPGRHEINRIADRRPAFYGPLVEPNDR</sequence>
<dbReference type="GO" id="GO:0016811">
    <property type="term" value="F:hydrolase activity, acting on carbon-nitrogen (but not peptide) bonds, in linear amides"/>
    <property type="evidence" value="ECO:0007669"/>
    <property type="project" value="TreeGrafter"/>
</dbReference>
<dbReference type="OrthoDB" id="2826359at2"/>
<feature type="domain" description="CN hydrolase" evidence="2">
    <location>
        <begin position="7"/>
        <end position="245"/>
    </location>
</feature>
<dbReference type="AlphaFoldDB" id="A0A1U7CT39"/>
<dbReference type="InterPro" id="IPR003010">
    <property type="entry name" value="C-N_Hydrolase"/>
</dbReference>
<dbReference type="InterPro" id="IPR050345">
    <property type="entry name" value="Aliph_Amidase/BUP"/>
</dbReference>
<dbReference type="InterPro" id="IPR036526">
    <property type="entry name" value="C-N_Hydrolase_sf"/>
</dbReference>
<evidence type="ECO:0000259" key="2">
    <source>
        <dbReference type="PROSITE" id="PS50263"/>
    </source>
</evidence>
<organism evidence="3 4">
    <name type="scientific">Paludisphaera borealis</name>
    <dbReference type="NCBI Taxonomy" id="1387353"/>
    <lineage>
        <taxon>Bacteria</taxon>
        <taxon>Pseudomonadati</taxon>
        <taxon>Planctomycetota</taxon>
        <taxon>Planctomycetia</taxon>
        <taxon>Isosphaerales</taxon>
        <taxon>Isosphaeraceae</taxon>
        <taxon>Paludisphaera</taxon>
    </lineage>
</organism>
<dbReference type="Gene3D" id="3.60.110.10">
    <property type="entry name" value="Carbon-nitrogen hydrolase"/>
    <property type="match status" value="1"/>
</dbReference>
<dbReference type="Pfam" id="PF00795">
    <property type="entry name" value="CN_hydrolase"/>
    <property type="match status" value="1"/>
</dbReference>
<keyword evidence="1 3" id="KW-0378">Hydrolase</keyword>
<dbReference type="PROSITE" id="PS50263">
    <property type="entry name" value="CN_HYDROLASE"/>
    <property type="match status" value="1"/>
</dbReference>
<dbReference type="Proteomes" id="UP000186309">
    <property type="component" value="Chromosome"/>
</dbReference>
<dbReference type="SUPFAM" id="SSF56317">
    <property type="entry name" value="Carbon-nitrogen hydrolase"/>
    <property type="match status" value="1"/>
</dbReference>
<protein>
    <submittedName>
        <fullName evidence="3">(R)-stereoselective amidase</fullName>
        <ecNumber evidence="3">3.5.1.100</ecNumber>
    </submittedName>
</protein>
<dbReference type="STRING" id="1387353.BSF38_03575"/>
<dbReference type="CDD" id="cd07197">
    <property type="entry name" value="nitrilase"/>
    <property type="match status" value="1"/>
</dbReference>
<proteinExistence type="predicted"/>
<gene>
    <name evidence="3" type="primary">ramA_3</name>
    <name evidence="3" type="ORF">BSF38_03575</name>
</gene>
<name>A0A1U7CT39_9BACT</name>
<dbReference type="EC" id="3.5.1.100" evidence="3"/>
<keyword evidence="4" id="KW-1185">Reference proteome</keyword>
<evidence type="ECO:0000313" key="4">
    <source>
        <dbReference type="Proteomes" id="UP000186309"/>
    </source>
</evidence>